<dbReference type="PANTHER" id="PTHR30544">
    <property type="entry name" value="23S RRNA METHYLTRANSFERASE"/>
    <property type="match status" value="1"/>
</dbReference>
<dbReference type="NCBIfam" id="TIGR00048">
    <property type="entry name" value="rRNA_mod_RlmN"/>
    <property type="match status" value="1"/>
</dbReference>
<name>A0ABY7M741_9CHLR</name>
<feature type="binding site" evidence="12">
    <location>
        <position position="124"/>
    </location>
    <ligand>
        <name>[4Fe-4S] cluster</name>
        <dbReference type="ChEBI" id="CHEBI:49883"/>
        <note>4Fe-4S-S-AdoMet</note>
    </ligand>
</feature>
<evidence type="ECO:0000256" key="10">
    <source>
        <dbReference type="ARBA" id="ARBA00023004"/>
    </source>
</evidence>
<organism evidence="15 16">
    <name type="scientific">Tepidiforma flava</name>
    <dbReference type="NCBI Taxonomy" id="3004094"/>
    <lineage>
        <taxon>Bacteria</taxon>
        <taxon>Bacillati</taxon>
        <taxon>Chloroflexota</taxon>
        <taxon>Tepidiformia</taxon>
        <taxon>Tepidiformales</taxon>
        <taxon>Tepidiformaceae</taxon>
        <taxon>Tepidiforma</taxon>
    </lineage>
</organism>
<evidence type="ECO:0000256" key="1">
    <source>
        <dbReference type="ARBA" id="ARBA00004496"/>
    </source>
</evidence>
<keyword evidence="16" id="KW-1185">Reference proteome</keyword>
<dbReference type="SUPFAM" id="SSF102114">
    <property type="entry name" value="Radical SAM enzymes"/>
    <property type="match status" value="1"/>
</dbReference>
<feature type="active site" description="S-methylcysteine intermediate" evidence="12">
    <location>
        <position position="347"/>
    </location>
</feature>
<comment type="function">
    <text evidence="12">Specifically methylates position 2 of adenine 2503 in 23S rRNA and position 2 of adenine 37 in tRNAs.</text>
</comment>
<evidence type="ECO:0000313" key="15">
    <source>
        <dbReference type="EMBL" id="WBL35448.1"/>
    </source>
</evidence>
<dbReference type="GO" id="GO:0008168">
    <property type="term" value="F:methyltransferase activity"/>
    <property type="evidence" value="ECO:0007669"/>
    <property type="project" value="UniProtKB-KW"/>
</dbReference>
<reference evidence="15 16" key="1">
    <citation type="journal article" date="2023" name="ISME J.">
        <title>Thermophilic Dehalococcoidia with unusual traits shed light on an unexpected past.</title>
        <authorList>
            <person name="Palmer M."/>
            <person name="Covington J.K."/>
            <person name="Zhou E.M."/>
            <person name="Thomas S.C."/>
            <person name="Habib N."/>
            <person name="Seymour C.O."/>
            <person name="Lai D."/>
            <person name="Johnston J."/>
            <person name="Hashimi A."/>
            <person name="Jiao J.Y."/>
            <person name="Muok A.R."/>
            <person name="Liu L."/>
            <person name="Xian W.D."/>
            <person name="Zhi X.Y."/>
            <person name="Li M.M."/>
            <person name="Silva L.P."/>
            <person name="Bowen B.P."/>
            <person name="Louie K."/>
            <person name="Briegel A."/>
            <person name="Pett-Ridge J."/>
            <person name="Weber P.K."/>
            <person name="Tocheva E.I."/>
            <person name="Woyke T."/>
            <person name="Northen T.R."/>
            <person name="Mayali X."/>
            <person name="Li W.J."/>
            <person name="Hedlund B.P."/>
        </authorList>
    </citation>
    <scope>NUCLEOTIDE SEQUENCE [LARGE SCALE GENOMIC DNA]</scope>
    <source>
        <strain evidence="15 16">YIM 72310</strain>
    </source>
</reference>
<evidence type="ECO:0000256" key="13">
    <source>
        <dbReference type="SAM" id="MobiDB-lite"/>
    </source>
</evidence>
<comment type="miscellaneous">
    <text evidence="12">Reaction proceeds by a ping-pong mechanism involving intermediate methylation of a conserved cysteine residue.</text>
</comment>
<dbReference type="InterPro" id="IPR004383">
    <property type="entry name" value="rRNA_lsu_MTrfase_RlmN/Cfr"/>
</dbReference>
<dbReference type="SFLD" id="SFLDF00275">
    <property type="entry name" value="adenosine_C2_methyltransferase"/>
    <property type="match status" value="1"/>
</dbReference>
<keyword evidence="6 12" id="KW-0808">Transferase</keyword>
<dbReference type="HAMAP" id="MF_01849">
    <property type="entry name" value="RNA_methyltr_RlmN"/>
    <property type="match status" value="1"/>
</dbReference>
<feature type="binding site" evidence="12">
    <location>
        <position position="128"/>
    </location>
    <ligand>
        <name>[4Fe-4S] cluster</name>
        <dbReference type="ChEBI" id="CHEBI:49883"/>
        <note>4Fe-4S-S-AdoMet</note>
    </ligand>
</feature>
<protein>
    <recommendedName>
        <fullName evidence="12">Probable dual-specificity RNA methyltransferase RlmN</fullName>
        <ecNumber evidence="12">2.1.1.192</ecNumber>
    </recommendedName>
    <alternativeName>
        <fullName evidence="12">23S rRNA (adenine(2503)-C(2))-methyltransferase</fullName>
    </alternativeName>
    <alternativeName>
        <fullName evidence="12">23S rRNA m2A2503 methyltransferase</fullName>
    </alternativeName>
    <alternativeName>
        <fullName evidence="12">Ribosomal RNA large subunit methyltransferase N</fullName>
    </alternativeName>
    <alternativeName>
        <fullName evidence="12">tRNA (adenine(37)-C(2))-methyltransferase</fullName>
    </alternativeName>
    <alternativeName>
        <fullName evidence="12">tRNA m2A37 methyltransferase</fullName>
    </alternativeName>
</protein>
<keyword evidence="2 12" id="KW-0004">4Fe-4S</keyword>
<feature type="binding site" evidence="12">
    <location>
        <begin position="174"/>
        <end position="175"/>
    </location>
    <ligand>
        <name>S-adenosyl-L-methionine</name>
        <dbReference type="ChEBI" id="CHEBI:59789"/>
    </ligand>
</feature>
<feature type="binding site" evidence="12">
    <location>
        <position position="206"/>
    </location>
    <ligand>
        <name>S-adenosyl-L-methionine</name>
        <dbReference type="ChEBI" id="CHEBI:59789"/>
    </ligand>
</feature>
<evidence type="ECO:0000256" key="9">
    <source>
        <dbReference type="ARBA" id="ARBA00022723"/>
    </source>
</evidence>
<dbReference type="PROSITE" id="PS51918">
    <property type="entry name" value="RADICAL_SAM"/>
    <property type="match status" value="1"/>
</dbReference>
<keyword evidence="4 12" id="KW-0698">rRNA processing</keyword>
<feature type="domain" description="Radical SAM core" evidence="14">
    <location>
        <begin position="110"/>
        <end position="342"/>
    </location>
</feature>
<comment type="cofactor">
    <cofactor evidence="12">
        <name>[4Fe-4S] cluster</name>
        <dbReference type="ChEBI" id="CHEBI:49883"/>
    </cofactor>
    <text evidence="12">Binds 1 [4Fe-4S] cluster. The cluster is coordinated with 3 cysteines and an exchangeable S-adenosyl-L-methionine.</text>
</comment>
<dbReference type="InterPro" id="IPR007197">
    <property type="entry name" value="rSAM"/>
</dbReference>
<evidence type="ECO:0000256" key="4">
    <source>
        <dbReference type="ARBA" id="ARBA00022552"/>
    </source>
</evidence>
<evidence type="ECO:0000256" key="7">
    <source>
        <dbReference type="ARBA" id="ARBA00022691"/>
    </source>
</evidence>
<feature type="binding site" evidence="12">
    <location>
        <position position="131"/>
    </location>
    <ligand>
        <name>[4Fe-4S] cluster</name>
        <dbReference type="ChEBI" id="CHEBI:49883"/>
        <note>4Fe-4S-S-AdoMet</note>
    </ligand>
</feature>
<dbReference type="Proteomes" id="UP001212803">
    <property type="component" value="Chromosome"/>
</dbReference>
<dbReference type="Gene3D" id="1.10.150.530">
    <property type="match status" value="1"/>
</dbReference>
<comment type="catalytic activity">
    <reaction evidence="12">
        <text>adenosine(37) in tRNA + 2 reduced [2Fe-2S]-[ferredoxin] + 2 S-adenosyl-L-methionine = 2-methyladenosine(37) in tRNA + 5'-deoxyadenosine + L-methionine + 2 oxidized [2Fe-2S]-[ferredoxin] + S-adenosyl-L-homocysteine</text>
        <dbReference type="Rhea" id="RHEA:43332"/>
        <dbReference type="Rhea" id="RHEA-COMP:10000"/>
        <dbReference type="Rhea" id="RHEA-COMP:10001"/>
        <dbReference type="Rhea" id="RHEA-COMP:10162"/>
        <dbReference type="Rhea" id="RHEA-COMP:10485"/>
        <dbReference type="ChEBI" id="CHEBI:17319"/>
        <dbReference type="ChEBI" id="CHEBI:33737"/>
        <dbReference type="ChEBI" id="CHEBI:33738"/>
        <dbReference type="ChEBI" id="CHEBI:57844"/>
        <dbReference type="ChEBI" id="CHEBI:57856"/>
        <dbReference type="ChEBI" id="CHEBI:59789"/>
        <dbReference type="ChEBI" id="CHEBI:74411"/>
        <dbReference type="ChEBI" id="CHEBI:74497"/>
        <dbReference type="EC" id="2.1.1.192"/>
    </reaction>
</comment>
<comment type="caution">
    <text evidence="12">Lacks conserved residue(s) required for the propagation of feature annotation.</text>
</comment>
<evidence type="ECO:0000256" key="8">
    <source>
        <dbReference type="ARBA" id="ARBA00022694"/>
    </source>
</evidence>
<dbReference type="Gene3D" id="3.20.20.70">
    <property type="entry name" value="Aldolase class I"/>
    <property type="match status" value="1"/>
</dbReference>
<comment type="similarity">
    <text evidence="12">Belongs to the radical SAM superfamily. RlmN family.</text>
</comment>
<dbReference type="Pfam" id="PF04055">
    <property type="entry name" value="Radical_SAM"/>
    <property type="match status" value="1"/>
</dbReference>
<dbReference type="SFLD" id="SFLDS00029">
    <property type="entry name" value="Radical_SAM"/>
    <property type="match status" value="1"/>
</dbReference>
<keyword evidence="12" id="KW-1015">Disulfide bond</keyword>
<accession>A0ABY7M741</accession>
<dbReference type="GO" id="GO:0032259">
    <property type="term" value="P:methylation"/>
    <property type="evidence" value="ECO:0007669"/>
    <property type="project" value="UniProtKB-KW"/>
</dbReference>
<evidence type="ECO:0000256" key="6">
    <source>
        <dbReference type="ARBA" id="ARBA00022679"/>
    </source>
</evidence>
<keyword evidence="10 12" id="KW-0408">Iron</keyword>
<evidence type="ECO:0000256" key="2">
    <source>
        <dbReference type="ARBA" id="ARBA00022485"/>
    </source>
</evidence>
<sequence length="391" mass="42081">MTAPQERESLYGLLPGELETLLAELGAPRYRADQVLHAAYREFAESFEAMRQLPAGLRTALAGRLDLSPAREVRRVASDDGLTTKLLLAMADGTLIETVLMQYPPSKPGGRRRSTVCVSTQAGCAMGCVFCATGQMGFERNLAAGEIVAQAVHVGRLLRERGEHVTNIVFMGMGEPLANYAATVKAVRILTDPRCFGLGQRHITISTVGVIRGIDRLAGEGLQVGLAVSLHAPNDALRRRLVPTAGPHSVREIMAAAKRYFERTGRRVTFEYALIAGENDSDETAGELARLVRGTGAHVNLIPVNPTAGGFRRPARQRVLAFERILREAGVNCTVRVEKGAEISAACGQLRTDEAGRALIAPGEIPVREGASAPARGLLRRRPSPAPSRSR</sequence>
<evidence type="ECO:0000259" key="14">
    <source>
        <dbReference type="PROSITE" id="PS51918"/>
    </source>
</evidence>
<keyword evidence="5 12" id="KW-0489">Methyltransferase</keyword>
<dbReference type="EMBL" id="CP115149">
    <property type="protein sequence ID" value="WBL35448.1"/>
    <property type="molecule type" value="Genomic_DNA"/>
</dbReference>
<dbReference type="InterPro" id="IPR040072">
    <property type="entry name" value="Methyltransferase_A"/>
</dbReference>
<evidence type="ECO:0000313" key="16">
    <source>
        <dbReference type="Proteomes" id="UP001212803"/>
    </source>
</evidence>
<dbReference type="SFLD" id="SFLDG01062">
    <property type="entry name" value="methyltransferase_(Class_A)"/>
    <property type="match status" value="1"/>
</dbReference>
<dbReference type="CDD" id="cd01335">
    <property type="entry name" value="Radical_SAM"/>
    <property type="match status" value="1"/>
</dbReference>
<keyword evidence="9 12" id="KW-0479">Metal-binding</keyword>
<comment type="catalytic activity">
    <reaction evidence="12">
        <text>adenosine(2503) in 23S rRNA + 2 reduced [2Fe-2S]-[ferredoxin] + 2 S-adenosyl-L-methionine = 2-methyladenosine(2503) in 23S rRNA + 5'-deoxyadenosine + L-methionine + 2 oxidized [2Fe-2S]-[ferredoxin] + S-adenosyl-L-homocysteine</text>
        <dbReference type="Rhea" id="RHEA:42916"/>
        <dbReference type="Rhea" id="RHEA-COMP:10000"/>
        <dbReference type="Rhea" id="RHEA-COMP:10001"/>
        <dbReference type="Rhea" id="RHEA-COMP:10152"/>
        <dbReference type="Rhea" id="RHEA-COMP:10282"/>
        <dbReference type="ChEBI" id="CHEBI:17319"/>
        <dbReference type="ChEBI" id="CHEBI:33737"/>
        <dbReference type="ChEBI" id="CHEBI:33738"/>
        <dbReference type="ChEBI" id="CHEBI:57844"/>
        <dbReference type="ChEBI" id="CHEBI:57856"/>
        <dbReference type="ChEBI" id="CHEBI:59789"/>
        <dbReference type="ChEBI" id="CHEBI:74411"/>
        <dbReference type="ChEBI" id="CHEBI:74497"/>
        <dbReference type="EC" id="2.1.1.192"/>
    </reaction>
</comment>
<feature type="binding site" evidence="12">
    <location>
        <position position="305"/>
    </location>
    <ligand>
        <name>S-adenosyl-L-methionine</name>
        <dbReference type="ChEBI" id="CHEBI:59789"/>
    </ligand>
</feature>
<dbReference type="Pfam" id="PF21016">
    <property type="entry name" value="RlmN_N"/>
    <property type="match status" value="1"/>
</dbReference>
<dbReference type="InterPro" id="IPR058240">
    <property type="entry name" value="rSAM_sf"/>
</dbReference>
<keyword evidence="7 12" id="KW-0949">S-adenosyl-L-methionine</keyword>
<keyword evidence="11 12" id="KW-0411">Iron-sulfur</keyword>
<evidence type="ECO:0000256" key="5">
    <source>
        <dbReference type="ARBA" id="ARBA00022603"/>
    </source>
</evidence>
<feature type="binding site" evidence="12">
    <location>
        <begin position="229"/>
        <end position="231"/>
    </location>
    <ligand>
        <name>S-adenosyl-L-methionine</name>
        <dbReference type="ChEBI" id="CHEBI:59789"/>
    </ligand>
</feature>
<evidence type="ECO:0000256" key="11">
    <source>
        <dbReference type="ARBA" id="ARBA00023014"/>
    </source>
</evidence>
<dbReference type="InterPro" id="IPR013785">
    <property type="entry name" value="Aldolase_TIM"/>
</dbReference>
<dbReference type="EC" id="2.1.1.192" evidence="12"/>
<dbReference type="InterPro" id="IPR048641">
    <property type="entry name" value="RlmN_N"/>
</dbReference>
<dbReference type="RefSeq" id="WP_270055974.1">
    <property type="nucleotide sequence ID" value="NZ_CP115149.1"/>
</dbReference>
<keyword evidence="8 12" id="KW-0819">tRNA processing</keyword>
<dbReference type="PIRSF" id="PIRSF006004">
    <property type="entry name" value="CHP00048"/>
    <property type="match status" value="1"/>
</dbReference>
<dbReference type="PANTHER" id="PTHR30544:SF5">
    <property type="entry name" value="RADICAL SAM CORE DOMAIN-CONTAINING PROTEIN"/>
    <property type="match status" value="1"/>
</dbReference>
<keyword evidence="3 12" id="KW-0963">Cytoplasm</keyword>
<evidence type="ECO:0000256" key="3">
    <source>
        <dbReference type="ARBA" id="ARBA00022490"/>
    </source>
</evidence>
<feature type="region of interest" description="Disordered" evidence="13">
    <location>
        <begin position="366"/>
        <end position="391"/>
    </location>
</feature>
<feature type="active site" description="Proton acceptor" evidence="12">
    <location>
        <position position="97"/>
    </location>
</feature>
<comment type="subcellular location">
    <subcellularLocation>
        <location evidence="1 12">Cytoplasm</location>
    </subcellularLocation>
</comment>
<dbReference type="InterPro" id="IPR027492">
    <property type="entry name" value="RNA_MTrfase_RlmN"/>
</dbReference>
<gene>
    <name evidence="12 15" type="primary">rlmN</name>
    <name evidence="15" type="ORF">O0235_11765</name>
</gene>
<proteinExistence type="inferred from homology"/>
<evidence type="ECO:0000256" key="12">
    <source>
        <dbReference type="HAMAP-Rule" id="MF_01849"/>
    </source>
</evidence>